<organism evidence="13 14">
    <name type="scientific">Candidatus Yanofskybacteria bacterium CG10_big_fil_rev_8_21_14_0_10_36_16</name>
    <dbReference type="NCBI Taxonomy" id="1975096"/>
    <lineage>
        <taxon>Bacteria</taxon>
        <taxon>Candidatus Yanofskyibacteriota</taxon>
    </lineage>
</organism>
<dbReference type="GO" id="GO:0003725">
    <property type="term" value="F:double-stranded RNA binding"/>
    <property type="evidence" value="ECO:0007669"/>
    <property type="project" value="InterPro"/>
</dbReference>
<evidence type="ECO:0000313" key="13">
    <source>
        <dbReference type="EMBL" id="PJE50561.1"/>
    </source>
</evidence>
<dbReference type="GO" id="GO:0008033">
    <property type="term" value="P:tRNA processing"/>
    <property type="evidence" value="ECO:0007669"/>
    <property type="project" value="UniProtKB-KW"/>
</dbReference>
<dbReference type="AlphaFoldDB" id="A0A2J0Q6R6"/>
<dbReference type="InterPro" id="IPR050156">
    <property type="entry name" value="TC-AMP_synthase_SUA5"/>
</dbReference>
<dbReference type="GO" id="GO:0006450">
    <property type="term" value="P:regulation of translational fidelity"/>
    <property type="evidence" value="ECO:0007669"/>
    <property type="project" value="TreeGrafter"/>
</dbReference>
<gene>
    <name evidence="13" type="ORF">COV29_04100</name>
</gene>
<keyword evidence="9" id="KW-0067">ATP-binding</keyword>
<keyword evidence="8" id="KW-0547">Nucleotide-binding</keyword>
<comment type="caution">
    <text evidence="13">The sequence shown here is derived from an EMBL/GenBank/DDBJ whole genome shotgun (WGS) entry which is preliminary data.</text>
</comment>
<comment type="subcellular location">
    <subcellularLocation>
        <location evidence="1">Cytoplasm</location>
    </subcellularLocation>
</comment>
<sequence length="216" mass="24473">MKTLKINLAEDYSSKINDIIKVLKKGGVIIYPTDTVYGLGVNAINEKAVEKLFKTKERHATKPLPIIAKNMKWVKELAYVHPKLEDKLPKIWELGPVTIILPKKELVPDIVTSKQPNIAIRIPSFDFTDKLLGKFGYPLVATSANISGLKESGKIDRVKKMFWMYRTWKPDLIIDAGDLPELKPSTILDLTTIMPKILRKGAIDEKKIWEILGIKN</sequence>
<dbReference type="GO" id="GO:0000049">
    <property type="term" value="F:tRNA binding"/>
    <property type="evidence" value="ECO:0007669"/>
    <property type="project" value="TreeGrafter"/>
</dbReference>
<dbReference type="Pfam" id="PF01300">
    <property type="entry name" value="Sua5_yciO_yrdC"/>
    <property type="match status" value="1"/>
</dbReference>
<evidence type="ECO:0000256" key="4">
    <source>
        <dbReference type="ARBA" id="ARBA00022490"/>
    </source>
</evidence>
<comment type="catalytic activity">
    <reaction evidence="11">
        <text>L-threonine + hydrogencarbonate + ATP = L-threonylcarbamoyladenylate + diphosphate + H2O</text>
        <dbReference type="Rhea" id="RHEA:36407"/>
        <dbReference type="ChEBI" id="CHEBI:15377"/>
        <dbReference type="ChEBI" id="CHEBI:17544"/>
        <dbReference type="ChEBI" id="CHEBI:30616"/>
        <dbReference type="ChEBI" id="CHEBI:33019"/>
        <dbReference type="ChEBI" id="CHEBI:57926"/>
        <dbReference type="ChEBI" id="CHEBI:73682"/>
        <dbReference type="EC" id="2.7.7.87"/>
    </reaction>
</comment>
<evidence type="ECO:0000256" key="6">
    <source>
        <dbReference type="ARBA" id="ARBA00022694"/>
    </source>
</evidence>
<dbReference type="InterPro" id="IPR006070">
    <property type="entry name" value="Sua5-like_dom"/>
</dbReference>
<evidence type="ECO:0000256" key="2">
    <source>
        <dbReference type="ARBA" id="ARBA00007663"/>
    </source>
</evidence>
<dbReference type="Gene3D" id="3.90.870.10">
    <property type="entry name" value="DHBP synthase"/>
    <property type="match status" value="1"/>
</dbReference>
<dbReference type="PANTHER" id="PTHR17490">
    <property type="entry name" value="SUA5"/>
    <property type="match status" value="1"/>
</dbReference>
<dbReference type="EMBL" id="PCXQ01000006">
    <property type="protein sequence ID" value="PJE50561.1"/>
    <property type="molecule type" value="Genomic_DNA"/>
</dbReference>
<dbReference type="SUPFAM" id="SSF55821">
    <property type="entry name" value="YrdC/RibB"/>
    <property type="match status" value="1"/>
</dbReference>
<dbReference type="PANTHER" id="PTHR17490:SF16">
    <property type="entry name" value="THREONYLCARBAMOYL-AMP SYNTHASE"/>
    <property type="match status" value="1"/>
</dbReference>
<feature type="domain" description="YrdC-like" evidence="12">
    <location>
        <begin position="13"/>
        <end position="203"/>
    </location>
</feature>
<dbReference type="GO" id="GO:0061710">
    <property type="term" value="F:L-threonylcarbamoyladenylate synthase"/>
    <property type="evidence" value="ECO:0007669"/>
    <property type="project" value="UniProtKB-EC"/>
</dbReference>
<evidence type="ECO:0000256" key="9">
    <source>
        <dbReference type="ARBA" id="ARBA00022840"/>
    </source>
</evidence>
<comment type="similarity">
    <text evidence="2">Belongs to the SUA5 family.</text>
</comment>
<dbReference type="EC" id="2.7.7.87" evidence="3"/>
<dbReference type="PROSITE" id="PS51163">
    <property type="entry name" value="YRDC"/>
    <property type="match status" value="1"/>
</dbReference>
<evidence type="ECO:0000259" key="12">
    <source>
        <dbReference type="PROSITE" id="PS51163"/>
    </source>
</evidence>
<evidence type="ECO:0000256" key="5">
    <source>
        <dbReference type="ARBA" id="ARBA00022679"/>
    </source>
</evidence>
<dbReference type="NCBIfam" id="TIGR00057">
    <property type="entry name" value="L-threonylcarbamoyladenylate synthase"/>
    <property type="match status" value="1"/>
</dbReference>
<evidence type="ECO:0000256" key="10">
    <source>
        <dbReference type="ARBA" id="ARBA00029774"/>
    </source>
</evidence>
<dbReference type="GO" id="GO:0005737">
    <property type="term" value="C:cytoplasm"/>
    <property type="evidence" value="ECO:0007669"/>
    <property type="project" value="UniProtKB-SubCell"/>
</dbReference>
<dbReference type="Proteomes" id="UP000228496">
    <property type="component" value="Unassembled WGS sequence"/>
</dbReference>
<name>A0A2J0Q6R6_9BACT</name>
<reference evidence="13 14" key="1">
    <citation type="submission" date="2017-09" db="EMBL/GenBank/DDBJ databases">
        <title>Depth-based differentiation of microbial function through sediment-hosted aquifers and enrichment of novel symbionts in the deep terrestrial subsurface.</title>
        <authorList>
            <person name="Probst A.J."/>
            <person name="Ladd B."/>
            <person name="Jarett J.K."/>
            <person name="Geller-Mcgrath D.E."/>
            <person name="Sieber C.M."/>
            <person name="Emerson J.B."/>
            <person name="Anantharaman K."/>
            <person name="Thomas B.C."/>
            <person name="Malmstrom R."/>
            <person name="Stieglmeier M."/>
            <person name="Klingl A."/>
            <person name="Woyke T."/>
            <person name="Ryan C.M."/>
            <person name="Banfield J.F."/>
        </authorList>
    </citation>
    <scope>NUCLEOTIDE SEQUENCE [LARGE SCALE GENOMIC DNA]</scope>
    <source>
        <strain evidence="13">CG10_big_fil_rev_8_21_14_0_10_36_16</strain>
    </source>
</reference>
<proteinExistence type="inferred from homology"/>
<evidence type="ECO:0000256" key="1">
    <source>
        <dbReference type="ARBA" id="ARBA00004496"/>
    </source>
</evidence>
<evidence type="ECO:0000256" key="3">
    <source>
        <dbReference type="ARBA" id="ARBA00012584"/>
    </source>
</evidence>
<evidence type="ECO:0000256" key="7">
    <source>
        <dbReference type="ARBA" id="ARBA00022695"/>
    </source>
</evidence>
<protein>
    <recommendedName>
        <fullName evidence="10">L-threonylcarbamoyladenylate synthase</fullName>
        <ecNumber evidence="3">2.7.7.87</ecNumber>
    </recommendedName>
    <alternativeName>
        <fullName evidence="10">L-threonylcarbamoyladenylate synthase</fullName>
    </alternativeName>
</protein>
<dbReference type="InterPro" id="IPR017945">
    <property type="entry name" value="DHBP_synth_RibB-like_a/b_dom"/>
</dbReference>
<keyword evidence="5" id="KW-0808">Transferase</keyword>
<keyword evidence="6" id="KW-0819">tRNA processing</keyword>
<evidence type="ECO:0000313" key="14">
    <source>
        <dbReference type="Proteomes" id="UP000228496"/>
    </source>
</evidence>
<keyword evidence="4" id="KW-0963">Cytoplasm</keyword>
<evidence type="ECO:0000256" key="8">
    <source>
        <dbReference type="ARBA" id="ARBA00022741"/>
    </source>
</evidence>
<dbReference type="GO" id="GO:0005524">
    <property type="term" value="F:ATP binding"/>
    <property type="evidence" value="ECO:0007669"/>
    <property type="project" value="UniProtKB-KW"/>
</dbReference>
<keyword evidence="7" id="KW-0548">Nucleotidyltransferase</keyword>
<evidence type="ECO:0000256" key="11">
    <source>
        <dbReference type="ARBA" id="ARBA00048366"/>
    </source>
</evidence>
<accession>A0A2J0Q6R6</accession>